<organism evidence="7 8">
    <name type="scientific">Hyphomicrobium album</name>
    <dbReference type="NCBI Taxonomy" id="2665159"/>
    <lineage>
        <taxon>Bacteria</taxon>
        <taxon>Pseudomonadati</taxon>
        <taxon>Pseudomonadota</taxon>
        <taxon>Alphaproteobacteria</taxon>
        <taxon>Hyphomicrobiales</taxon>
        <taxon>Hyphomicrobiaceae</taxon>
        <taxon>Hyphomicrobium</taxon>
    </lineage>
</organism>
<dbReference type="NCBIfam" id="TIGR00374">
    <property type="entry name" value="flippase-like domain"/>
    <property type="match status" value="1"/>
</dbReference>
<dbReference type="EMBL" id="WMBQ01000001">
    <property type="protein sequence ID" value="MTD94529.1"/>
    <property type="molecule type" value="Genomic_DNA"/>
</dbReference>
<feature type="transmembrane region" description="Helical" evidence="6">
    <location>
        <begin position="290"/>
        <end position="314"/>
    </location>
</feature>
<dbReference type="Pfam" id="PF03706">
    <property type="entry name" value="LPG_synthase_TM"/>
    <property type="match status" value="1"/>
</dbReference>
<evidence type="ECO:0000256" key="6">
    <source>
        <dbReference type="SAM" id="Phobius"/>
    </source>
</evidence>
<dbReference type="PANTHER" id="PTHR39087">
    <property type="entry name" value="UPF0104 MEMBRANE PROTEIN MJ1595"/>
    <property type="match status" value="1"/>
</dbReference>
<keyword evidence="4 6" id="KW-1133">Transmembrane helix</keyword>
<dbReference type="Proteomes" id="UP000440694">
    <property type="component" value="Unassembled WGS sequence"/>
</dbReference>
<dbReference type="GO" id="GO:0005886">
    <property type="term" value="C:plasma membrane"/>
    <property type="evidence" value="ECO:0007669"/>
    <property type="project" value="UniProtKB-SubCell"/>
</dbReference>
<name>A0A6I3KJF5_9HYPH</name>
<feature type="transmembrane region" description="Helical" evidence="6">
    <location>
        <begin position="214"/>
        <end position="235"/>
    </location>
</feature>
<keyword evidence="3 6" id="KW-0812">Transmembrane</keyword>
<feature type="transmembrane region" description="Helical" evidence="6">
    <location>
        <begin position="123"/>
        <end position="141"/>
    </location>
</feature>
<evidence type="ECO:0000256" key="3">
    <source>
        <dbReference type="ARBA" id="ARBA00022692"/>
    </source>
</evidence>
<comment type="caution">
    <text evidence="7">The sequence shown here is derived from an EMBL/GenBank/DDBJ whole genome shotgun (WGS) entry which is preliminary data.</text>
</comment>
<feature type="transmembrane region" description="Helical" evidence="6">
    <location>
        <begin position="247"/>
        <end position="270"/>
    </location>
</feature>
<evidence type="ECO:0000313" key="8">
    <source>
        <dbReference type="Proteomes" id="UP000440694"/>
    </source>
</evidence>
<gene>
    <name evidence="7" type="ORF">GIW81_09320</name>
</gene>
<accession>A0A6I3KJF5</accession>
<evidence type="ECO:0000256" key="1">
    <source>
        <dbReference type="ARBA" id="ARBA00004651"/>
    </source>
</evidence>
<evidence type="ECO:0000256" key="2">
    <source>
        <dbReference type="ARBA" id="ARBA00022475"/>
    </source>
</evidence>
<keyword evidence="8" id="KW-1185">Reference proteome</keyword>
<dbReference type="RefSeq" id="WP_210251918.1">
    <property type="nucleotide sequence ID" value="NZ_WMBQ01000001.1"/>
</dbReference>
<dbReference type="AlphaFoldDB" id="A0A6I3KJF5"/>
<keyword evidence="5 6" id="KW-0472">Membrane</keyword>
<evidence type="ECO:0000256" key="4">
    <source>
        <dbReference type="ARBA" id="ARBA00022989"/>
    </source>
</evidence>
<feature type="transmembrane region" description="Helical" evidence="6">
    <location>
        <begin position="37"/>
        <end position="55"/>
    </location>
</feature>
<keyword evidence="2" id="KW-1003">Cell membrane</keyword>
<dbReference type="PANTHER" id="PTHR39087:SF2">
    <property type="entry name" value="UPF0104 MEMBRANE PROTEIN MJ1595"/>
    <property type="match status" value="1"/>
</dbReference>
<sequence>MHKPIRLGLGIALAGIFLWLMLRHIDVDEIGHAFAKADLWALSLAVAAFGVGLGCKIERWRRMLLQTNAELTWSDCYGPMVASVAANNVLPFRAGDIMRAFGFNGRLGINASVSLTTIVVERLLDLLIVISFLGLALIVFGTDSSRVIGVGGGLLIGSAVAILSVLLFPRMLSPLLFWGAGLITRLSPGLGSGIERELEKIFAALDYTAKSRTMCALIVWSLLAWTAEGCAFWFTAMALQTIEVPTVAWLALPAATLSTMIPSTPGYVGTFDYFTAQAMTVGGNTLADSVAYAFLVHLVLWLPPTLAGGIYFFLNPPAMAPVKS</sequence>
<comment type="subcellular location">
    <subcellularLocation>
        <location evidence="1">Cell membrane</location>
        <topology evidence="1">Multi-pass membrane protein</topology>
    </subcellularLocation>
</comment>
<evidence type="ECO:0000313" key="7">
    <source>
        <dbReference type="EMBL" id="MTD94529.1"/>
    </source>
</evidence>
<feature type="transmembrane region" description="Helical" evidence="6">
    <location>
        <begin position="147"/>
        <end position="168"/>
    </location>
</feature>
<feature type="transmembrane region" description="Helical" evidence="6">
    <location>
        <begin position="7"/>
        <end position="25"/>
    </location>
</feature>
<protein>
    <submittedName>
        <fullName evidence="7">Flippase-like domain-containing protein</fullName>
    </submittedName>
</protein>
<reference evidence="7 8" key="1">
    <citation type="submission" date="2019-11" db="EMBL/GenBank/DDBJ databases">
        <title>Identification of a novel strain.</title>
        <authorList>
            <person name="Xu Q."/>
            <person name="Wang G."/>
        </authorList>
    </citation>
    <scope>NUCLEOTIDE SEQUENCE [LARGE SCALE GENOMIC DNA]</scope>
    <source>
        <strain evidence="8">xq</strain>
    </source>
</reference>
<proteinExistence type="predicted"/>
<evidence type="ECO:0000256" key="5">
    <source>
        <dbReference type="ARBA" id="ARBA00023136"/>
    </source>
</evidence>
<dbReference type="InterPro" id="IPR022791">
    <property type="entry name" value="L-PG_synthase/AglD"/>
</dbReference>